<name>A0A1Y5F2I0_9BACT</name>
<comment type="caution">
    <text evidence="1">The sequence shown here is derived from an EMBL/GenBank/DDBJ whole genome shotgun (WGS) entry which is preliminary data.</text>
</comment>
<dbReference type="AlphaFoldDB" id="A0A1Y5F2I0"/>
<evidence type="ECO:0000313" key="2">
    <source>
        <dbReference type="Proteomes" id="UP000196531"/>
    </source>
</evidence>
<gene>
    <name evidence="1" type="ORF">A9Q84_18795</name>
</gene>
<evidence type="ECO:0008006" key="3">
    <source>
        <dbReference type="Google" id="ProtNLM"/>
    </source>
</evidence>
<dbReference type="InterPro" id="IPR010865">
    <property type="entry name" value="DUF1499"/>
</dbReference>
<evidence type="ECO:0000313" key="1">
    <source>
        <dbReference type="EMBL" id="OUR93522.1"/>
    </source>
</evidence>
<proteinExistence type="predicted"/>
<protein>
    <recommendedName>
        <fullName evidence="3">Lipoprotein</fullName>
    </recommendedName>
</protein>
<dbReference type="PROSITE" id="PS51257">
    <property type="entry name" value="PROKAR_LIPOPROTEIN"/>
    <property type="match status" value="1"/>
</dbReference>
<dbReference type="EMBL" id="MAAO01000015">
    <property type="protein sequence ID" value="OUR93522.1"/>
    <property type="molecule type" value="Genomic_DNA"/>
</dbReference>
<organism evidence="1 2">
    <name type="scientific">Halobacteriovorax marinus</name>
    <dbReference type="NCBI Taxonomy" id="97084"/>
    <lineage>
        <taxon>Bacteria</taxon>
        <taxon>Pseudomonadati</taxon>
        <taxon>Bdellovibrionota</taxon>
        <taxon>Bacteriovoracia</taxon>
        <taxon>Bacteriovoracales</taxon>
        <taxon>Halobacteriovoraceae</taxon>
        <taxon>Halobacteriovorax</taxon>
    </lineage>
</organism>
<sequence>MKRYLLLITTLLLTTSCIDNKEPTHLGVGVRKLGKVSGFALAPCQKSNCVNSQPELTDEKRLIDPIKIISTKDLAFEKIMGIVLKDQSLNIISSTDTYIKAKQVQFGKIITDVEFFFAKSGQIHMRAEMRGVPHDLGNGRRLVESIRFKFHQNDY</sequence>
<dbReference type="Proteomes" id="UP000196531">
    <property type="component" value="Unassembled WGS sequence"/>
</dbReference>
<reference evidence="2" key="1">
    <citation type="journal article" date="2017" name="Proc. Natl. Acad. Sci. U.S.A.">
        <title>Simulation of Deepwater Horizon oil plume reveals substrate specialization within a complex community of hydrocarbon-degraders.</title>
        <authorList>
            <person name="Hu P."/>
            <person name="Dubinsky E.A."/>
            <person name="Probst A.J."/>
            <person name="Wang J."/>
            <person name="Sieber C.M.K."/>
            <person name="Tom L.M."/>
            <person name="Gardinali P."/>
            <person name="Banfield J.F."/>
            <person name="Atlas R.M."/>
            <person name="Andersen G.L."/>
        </authorList>
    </citation>
    <scope>NUCLEOTIDE SEQUENCE [LARGE SCALE GENOMIC DNA]</scope>
</reference>
<accession>A0A1Y5F2I0</accession>
<dbReference type="Pfam" id="PF07386">
    <property type="entry name" value="DUF1499"/>
    <property type="match status" value="1"/>
</dbReference>